<feature type="coiled-coil region" evidence="1">
    <location>
        <begin position="39"/>
        <end position="66"/>
    </location>
</feature>
<organism evidence="3 4">
    <name type="scientific">Scytonema millei VB511283</name>
    <dbReference type="NCBI Taxonomy" id="1245923"/>
    <lineage>
        <taxon>Bacteria</taxon>
        <taxon>Bacillati</taxon>
        <taxon>Cyanobacteriota</taxon>
        <taxon>Cyanophyceae</taxon>
        <taxon>Nostocales</taxon>
        <taxon>Scytonemataceae</taxon>
        <taxon>Scytonema</taxon>
    </lineage>
</organism>
<proteinExistence type="predicted"/>
<keyword evidence="1" id="KW-0175">Coiled coil</keyword>
<reference evidence="3 4" key="1">
    <citation type="journal article" date="2015" name="Genome Announc.">
        <title>Draft Genome Sequence of the Terrestrial Cyanobacterium Scytonema millei VB511283, Isolated from Eastern India.</title>
        <authorList>
            <person name="Sen D."/>
            <person name="Chandrababunaidu M.M."/>
            <person name="Singh D."/>
            <person name="Sanghi N."/>
            <person name="Ghorai A."/>
            <person name="Mishra G.P."/>
            <person name="Madduluri M."/>
            <person name="Adhikary S.P."/>
            <person name="Tripathy S."/>
        </authorList>
    </citation>
    <scope>NUCLEOTIDE SEQUENCE [LARGE SCALE GENOMIC DNA]</scope>
    <source>
        <strain evidence="3 4">VB511283</strain>
    </source>
</reference>
<sequence>MPTLHLLFGVLTVGLFDDFSRFLESRLEEFLRNNPHLEIEALSEQLRQQEEDTLKLIAELQLQEKRSQDEILTTAQEIQKWHIRIEKAKAANRLDLAEPAQQREAALLREGNQRWGQMQGIKERINQAKELLKKVQQRRQEVQAKAAQVQANRTTQASQRFDTAGWNQSRSFSSGADDLDAAFRRWETDDELEKLKRNMGK</sequence>
<dbReference type="Proteomes" id="UP000031532">
    <property type="component" value="Unassembled WGS sequence"/>
</dbReference>
<evidence type="ECO:0000256" key="1">
    <source>
        <dbReference type="SAM" id="Coils"/>
    </source>
</evidence>
<feature type="region of interest" description="Disordered" evidence="2">
    <location>
        <begin position="148"/>
        <end position="179"/>
    </location>
</feature>
<accession>A0A9X5I441</accession>
<comment type="caution">
    <text evidence="3">The sequence shown here is derived from an EMBL/GenBank/DDBJ whole genome shotgun (WGS) entry which is preliminary data.</text>
</comment>
<feature type="compositionally biased region" description="Polar residues" evidence="2">
    <location>
        <begin position="154"/>
        <end position="174"/>
    </location>
</feature>
<evidence type="ECO:0000256" key="2">
    <source>
        <dbReference type="SAM" id="MobiDB-lite"/>
    </source>
</evidence>
<keyword evidence="4" id="KW-1185">Reference proteome</keyword>
<dbReference type="AlphaFoldDB" id="A0A9X5I441"/>
<protein>
    <submittedName>
        <fullName evidence="3">TIGR04376 family protein</fullName>
    </submittedName>
</protein>
<evidence type="ECO:0000313" key="4">
    <source>
        <dbReference type="Proteomes" id="UP000031532"/>
    </source>
</evidence>
<dbReference type="RefSeq" id="WP_132866803.1">
    <property type="nucleotide sequence ID" value="NZ_JTJC03000002.1"/>
</dbReference>
<dbReference type="InterPro" id="IPR030816">
    <property type="entry name" value="CHP04376"/>
</dbReference>
<dbReference type="NCBIfam" id="TIGR04376">
    <property type="entry name" value="TIGR04376 family protein"/>
    <property type="match status" value="1"/>
</dbReference>
<name>A0A9X5I441_9CYAN</name>
<gene>
    <name evidence="3" type="ORF">QH73_0007780</name>
</gene>
<evidence type="ECO:0000313" key="3">
    <source>
        <dbReference type="EMBL" id="NHC34560.1"/>
    </source>
</evidence>
<dbReference type="EMBL" id="JTJC03000002">
    <property type="protein sequence ID" value="NHC34560.1"/>
    <property type="molecule type" value="Genomic_DNA"/>
</dbReference>
<dbReference type="OrthoDB" id="511898at2"/>